<dbReference type="InterPro" id="IPR002816">
    <property type="entry name" value="TraB/PrgY/GumN_fam"/>
</dbReference>
<proteinExistence type="predicted"/>
<dbReference type="PANTHER" id="PTHR40590">
    <property type="entry name" value="CYTOPLASMIC PROTEIN-RELATED"/>
    <property type="match status" value="1"/>
</dbReference>
<dbReference type="RefSeq" id="WP_118999809.1">
    <property type="nucleotide sequence ID" value="NZ_QWGP01000006.1"/>
</dbReference>
<accession>A0AAX1UN64</accession>
<comment type="caution">
    <text evidence="2">The sequence shown here is derived from an EMBL/GenBank/DDBJ whole genome shotgun (WGS) entry which is preliminary data.</text>
</comment>
<dbReference type="Proteomes" id="UP000266305">
    <property type="component" value="Unassembled WGS sequence"/>
</dbReference>
<gene>
    <name evidence="2" type="ORF">D1114_08070</name>
</gene>
<evidence type="ECO:0000313" key="3">
    <source>
        <dbReference type="Proteomes" id="UP000266305"/>
    </source>
</evidence>
<dbReference type="CDD" id="cd14789">
    <property type="entry name" value="Tiki"/>
    <property type="match status" value="1"/>
</dbReference>
<dbReference type="InterPro" id="IPR047111">
    <property type="entry name" value="YbaP-like"/>
</dbReference>
<organism evidence="2 3">
    <name type="scientific">Cereibacter sphaeroides</name>
    <name type="common">Rhodobacter sphaeroides</name>
    <dbReference type="NCBI Taxonomy" id="1063"/>
    <lineage>
        <taxon>Bacteria</taxon>
        <taxon>Pseudomonadati</taxon>
        <taxon>Pseudomonadota</taxon>
        <taxon>Alphaproteobacteria</taxon>
        <taxon>Rhodobacterales</taxon>
        <taxon>Paracoccaceae</taxon>
        <taxon>Cereibacter</taxon>
    </lineage>
</organism>
<evidence type="ECO:0000256" key="1">
    <source>
        <dbReference type="SAM" id="SignalP"/>
    </source>
</evidence>
<dbReference type="Pfam" id="PF01963">
    <property type="entry name" value="TraB_PrgY_gumN"/>
    <property type="match status" value="1"/>
</dbReference>
<dbReference type="AlphaFoldDB" id="A0AAX1UN64"/>
<dbReference type="PANTHER" id="PTHR40590:SF1">
    <property type="entry name" value="CYTOPLASMIC PROTEIN"/>
    <property type="match status" value="1"/>
</dbReference>
<reference evidence="2 3" key="1">
    <citation type="submission" date="2018-08" db="EMBL/GenBank/DDBJ databases">
        <title>Draft genome sequence of Rhodobacter sphaeroides FY.</title>
        <authorList>
            <person name="Rayyan A."/>
            <person name="Meyer T.E."/>
            <person name="Kyndt J.A."/>
        </authorList>
    </citation>
    <scope>NUCLEOTIDE SEQUENCE [LARGE SCALE GENOMIC DNA]</scope>
    <source>
        <strain evidence="2 3">FY</strain>
    </source>
</reference>
<protein>
    <submittedName>
        <fullName evidence="2">TraB/GumN family protein</fullName>
    </submittedName>
</protein>
<name>A0AAX1UN64_CERSP</name>
<feature type="signal peptide" evidence="1">
    <location>
        <begin position="1"/>
        <end position="21"/>
    </location>
</feature>
<evidence type="ECO:0000313" key="2">
    <source>
        <dbReference type="EMBL" id="RHZ96072.1"/>
    </source>
</evidence>
<sequence length="328" mass="35732">MTRPTSIICAFFLASAPLAHAACTGTDLIAALPQPDRAELEAVAAGQPFSEGNFWQATREGREVTVAGTYHLGDRRQAALLDRLRPRIEQASALLVEAGPEEEARLKEAMAKDPSMLLSDGPTLPEVLSEEEWHTLSDALRARGIPPVLASKFEPWYVSMTLALPPCAVEATQNPNGLDKLAMRAAEAAGVPVRSLEPWNTVFQLFAELTPEEQLAMVRTALPLEDRVEDLAVTLADRYFAGQSRTVWEYMRLQAHGMPGYTPEKADAEFAKMEETLISRRNRDWLPVIEAAAAEGPVVVAVGALHLPGREGVLALLRDAGYAMTPLD</sequence>
<dbReference type="EMBL" id="QWGP01000006">
    <property type="protein sequence ID" value="RHZ96072.1"/>
    <property type="molecule type" value="Genomic_DNA"/>
</dbReference>
<feature type="chain" id="PRO_5043600878" evidence="1">
    <location>
        <begin position="22"/>
        <end position="328"/>
    </location>
</feature>
<keyword evidence="1" id="KW-0732">Signal</keyword>